<keyword evidence="1" id="KW-0472">Membrane</keyword>
<sequence>MYFANPWGLLGLLALPAIAVIHLFHRRFPPLPIAGLHLWGVETRKESPGRKRERLPLTRTLLLELLAALLLTLLIADPRDAASGTRTHLVAVLDNSASMSAVDKSGLSSRDRAIEWLKAQQEELGRTSAVSILTTGRRPTLIAGPRTDWQEAITALENWTPVETAHGFEPAWDLGAQLAGEESEFVFLTDRLPAEEIITPKRMETQSFGKPLSNVAITAARWTFSPEEGAGSLFVRIANLGEDTAELTLKATSDGQPVLEETQSLPGGSEKTFEWQVPGGLGQLTFTAEKDGDPLSLDNELQLVEPEVRLVNVAVVLPSSHPAFEPVKRILGVLPTAQLADPVDADLVIAPASDTPIDQPGLWWLGLGPLDISEEARAESKTLLGPYLVEKRHPLMNGIVLGGVVWGGVQDNPEDTVPIISTGGSLLFGERAGTSADSFVMNVDLLASNLTESPDWPIFWTNLMEQCRITRPGFRRWNYQLEEPILFSLSPEEQESEEPLTLRFGEDEKPLLRLNTVEISPRDQVGIYEVYSGEEQLDTFAVNFLDRQESDLLELVDGERAPSEQAIAAGIRWDNPFSWLLAIGILATMVAIYADWIILRRRS</sequence>
<feature type="transmembrane region" description="Helical" evidence="1">
    <location>
        <begin position="577"/>
        <end position="599"/>
    </location>
</feature>
<dbReference type="KEGG" id="pbs:Plabr_4809"/>
<proteinExistence type="predicted"/>
<dbReference type="AlphaFoldDB" id="F0SRC9"/>
<dbReference type="HOGENOM" id="CLU_473135_0_0_0"/>
<protein>
    <submittedName>
        <fullName evidence="3">Double-transmembrane region domain protein</fullName>
    </submittedName>
</protein>
<dbReference type="EMBL" id="CP002546">
    <property type="protein sequence ID" value="ADY62380.1"/>
    <property type="molecule type" value="Genomic_DNA"/>
</dbReference>
<dbReference type="InterPro" id="IPR024163">
    <property type="entry name" value="Aerotolerance_reg_N"/>
</dbReference>
<keyword evidence="1" id="KW-0812">Transmembrane</keyword>
<keyword evidence="4" id="KW-1185">Reference proteome</keyword>
<dbReference type="RefSeq" id="WP_013631084.1">
    <property type="nucleotide sequence ID" value="NC_015174.1"/>
</dbReference>
<dbReference type="Proteomes" id="UP000006860">
    <property type="component" value="Chromosome"/>
</dbReference>
<evidence type="ECO:0000259" key="2">
    <source>
        <dbReference type="Pfam" id="PF07584"/>
    </source>
</evidence>
<dbReference type="STRING" id="756272.Plabr_4809"/>
<organism evidence="3 4">
    <name type="scientific">Rubinisphaera brasiliensis (strain ATCC 49424 / DSM 5305 / JCM 21570 / IAM 15109 / NBRC 103401 / IFAM 1448)</name>
    <name type="common">Planctomyces brasiliensis</name>
    <dbReference type="NCBI Taxonomy" id="756272"/>
    <lineage>
        <taxon>Bacteria</taxon>
        <taxon>Pseudomonadati</taxon>
        <taxon>Planctomycetota</taxon>
        <taxon>Planctomycetia</taxon>
        <taxon>Planctomycetales</taxon>
        <taxon>Planctomycetaceae</taxon>
        <taxon>Rubinisphaera</taxon>
    </lineage>
</organism>
<dbReference type="PANTHER" id="PTHR37464">
    <property type="entry name" value="BLL2463 PROTEIN"/>
    <property type="match status" value="1"/>
</dbReference>
<evidence type="ECO:0000313" key="4">
    <source>
        <dbReference type="Proteomes" id="UP000006860"/>
    </source>
</evidence>
<name>F0SRC9_RUBBR</name>
<reference evidence="4" key="1">
    <citation type="submission" date="2011-02" db="EMBL/GenBank/DDBJ databases">
        <title>The complete genome of Planctomyces brasiliensis DSM 5305.</title>
        <authorList>
            <person name="Lucas S."/>
            <person name="Copeland A."/>
            <person name="Lapidus A."/>
            <person name="Bruce D."/>
            <person name="Goodwin L."/>
            <person name="Pitluck S."/>
            <person name="Kyrpides N."/>
            <person name="Mavromatis K."/>
            <person name="Pagani I."/>
            <person name="Ivanova N."/>
            <person name="Ovchinnikova G."/>
            <person name="Lu M."/>
            <person name="Detter J.C."/>
            <person name="Han C."/>
            <person name="Land M."/>
            <person name="Hauser L."/>
            <person name="Markowitz V."/>
            <person name="Cheng J.-F."/>
            <person name="Hugenholtz P."/>
            <person name="Woyke T."/>
            <person name="Wu D."/>
            <person name="Tindall B."/>
            <person name="Pomrenke H.G."/>
            <person name="Brambilla E."/>
            <person name="Klenk H.-P."/>
            <person name="Eisen J.A."/>
        </authorList>
    </citation>
    <scope>NUCLEOTIDE SEQUENCE [LARGE SCALE GENOMIC DNA]</scope>
    <source>
        <strain evidence="4">ATCC 49424 / DSM 5305 / JCM 21570 / NBRC 103401 / IFAM 1448</strain>
    </source>
</reference>
<keyword evidence="1" id="KW-1133">Transmembrane helix</keyword>
<dbReference type="PANTHER" id="PTHR37464:SF1">
    <property type="entry name" value="BLL2463 PROTEIN"/>
    <property type="match status" value="1"/>
</dbReference>
<feature type="domain" description="Aerotolerance regulator N-terminal" evidence="2">
    <location>
        <begin position="1"/>
        <end position="78"/>
    </location>
</feature>
<dbReference type="Pfam" id="PF07584">
    <property type="entry name" value="BatA"/>
    <property type="match status" value="1"/>
</dbReference>
<accession>F0SRC9</accession>
<gene>
    <name evidence="3" type="ordered locus">Plabr_4809</name>
</gene>
<evidence type="ECO:0000256" key="1">
    <source>
        <dbReference type="SAM" id="Phobius"/>
    </source>
</evidence>
<dbReference type="eggNOG" id="COG2304">
    <property type="taxonomic scope" value="Bacteria"/>
</dbReference>
<feature type="transmembrane region" description="Helical" evidence="1">
    <location>
        <begin position="6"/>
        <end position="24"/>
    </location>
</feature>
<evidence type="ECO:0000313" key="3">
    <source>
        <dbReference type="EMBL" id="ADY62380.1"/>
    </source>
</evidence>
<dbReference type="OrthoDB" id="264983at2"/>